<dbReference type="Proteomes" id="UP001433508">
    <property type="component" value="Unassembled WGS sequence"/>
</dbReference>
<organism evidence="1 2">
    <name type="scientific">Lipomyces kononenkoae</name>
    <name type="common">Yeast</name>
    <dbReference type="NCBI Taxonomy" id="34357"/>
    <lineage>
        <taxon>Eukaryota</taxon>
        <taxon>Fungi</taxon>
        <taxon>Dikarya</taxon>
        <taxon>Ascomycota</taxon>
        <taxon>Saccharomycotina</taxon>
        <taxon>Lipomycetes</taxon>
        <taxon>Lipomycetales</taxon>
        <taxon>Lipomycetaceae</taxon>
        <taxon>Lipomyces</taxon>
    </lineage>
</organism>
<evidence type="ECO:0000313" key="2">
    <source>
        <dbReference type="Proteomes" id="UP001433508"/>
    </source>
</evidence>
<keyword evidence="2" id="KW-1185">Reference proteome</keyword>
<sequence length="288" mass="33015">MAAMQESLDRTPVSLYNSNLTTTTTMTRSISRAGWSIHTAKRPILNSDEIDKMTEVIKIPVPEMIFGNNHVIIRHDSSGFEVGFNAVDALDRVAKHGNPDGGLVKVSYSDAWLKDKAKSTDGVHEVVKPFDWTYTTDYRGTISPEDTVFEKTEDEIPLQKLRRPDPILFFEDVVLFEDELGDNGISMLSVKIRVMPDRLLLLCRFFLRVDDVVFRIRDCRIFVEFGENEVLREYVVKQDSYENVKRKIPLSTRDFGLFLRDPNWVADRLPVIESVTDKARVHVADTMQ</sequence>
<accession>A0ACC3T0X7</accession>
<name>A0ACC3T0X7_LIPKO</name>
<protein>
    <submittedName>
        <fullName evidence="1">TIP41-like family-domain-containing protein</fullName>
    </submittedName>
</protein>
<proteinExistence type="predicted"/>
<comment type="caution">
    <text evidence="1">The sequence shown here is derived from an EMBL/GenBank/DDBJ whole genome shotgun (WGS) entry which is preliminary data.</text>
</comment>
<evidence type="ECO:0000313" key="1">
    <source>
        <dbReference type="EMBL" id="KAK9237559.1"/>
    </source>
</evidence>
<gene>
    <name evidence="1" type="ORF">V1525DRAFT_403542</name>
</gene>
<dbReference type="EMBL" id="MU971367">
    <property type="protein sequence ID" value="KAK9237559.1"/>
    <property type="molecule type" value="Genomic_DNA"/>
</dbReference>
<reference evidence="2" key="1">
    <citation type="journal article" date="2024" name="Front. Bioeng. Biotechnol.">
        <title>Genome-scale model development and genomic sequencing of the oleaginous clade Lipomyces.</title>
        <authorList>
            <person name="Czajka J.J."/>
            <person name="Han Y."/>
            <person name="Kim J."/>
            <person name="Mondo S.J."/>
            <person name="Hofstad B.A."/>
            <person name="Robles A."/>
            <person name="Haridas S."/>
            <person name="Riley R."/>
            <person name="LaButti K."/>
            <person name="Pangilinan J."/>
            <person name="Andreopoulos W."/>
            <person name="Lipzen A."/>
            <person name="Yan J."/>
            <person name="Wang M."/>
            <person name="Ng V."/>
            <person name="Grigoriev I.V."/>
            <person name="Spatafora J.W."/>
            <person name="Magnuson J.K."/>
            <person name="Baker S.E."/>
            <person name="Pomraning K.R."/>
        </authorList>
    </citation>
    <scope>NUCLEOTIDE SEQUENCE [LARGE SCALE GENOMIC DNA]</scope>
    <source>
        <strain evidence="2">CBS 7786</strain>
    </source>
</reference>